<keyword evidence="2 8" id="KW-0489">Methyltransferase</keyword>
<dbReference type="GO" id="GO:0032259">
    <property type="term" value="P:methylation"/>
    <property type="evidence" value="ECO:0007669"/>
    <property type="project" value="UniProtKB-KW"/>
</dbReference>
<evidence type="ECO:0000256" key="1">
    <source>
        <dbReference type="ARBA" id="ARBA00012162"/>
    </source>
</evidence>
<dbReference type="InterPro" id="IPR003754">
    <property type="entry name" value="4pyrrol_synth_uPrphyn_synth"/>
</dbReference>
<dbReference type="InterPro" id="IPR014777">
    <property type="entry name" value="4pyrrole_Mease_sub1"/>
</dbReference>
<dbReference type="CDD" id="cd06578">
    <property type="entry name" value="HemD"/>
    <property type="match status" value="1"/>
</dbReference>
<reference evidence="8" key="1">
    <citation type="submission" date="2024-06" db="EMBL/GenBank/DDBJ databases">
        <title>Lacrimispora cavernae sp. nov., a novel anaerobe isolated from bat guano pile inside a cave.</title>
        <authorList>
            <person name="Miller S.L."/>
            <person name="Lu N."/>
            <person name="King J."/>
            <person name="Sankaranarayanan K."/>
            <person name="Lawson P.A."/>
        </authorList>
    </citation>
    <scope>NUCLEOTIDE SEQUENCE</scope>
    <source>
        <strain evidence="8">BS-2</strain>
    </source>
</reference>
<dbReference type="SUPFAM" id="SSF53790">
    <property type="entry name" value="Tetrapyrrole methylase"/>
    <property type="match status" value="1"/>
</dbReference>
<feature type="domain" description="Tetrapyrrole biosynthesis uroporphyrinogen III synthase" evidence="7">
    <location>
        <begin position="267"/>
        <end position="493"/>
    </location>
</feature>
<dbReference type="FunFam" id="3.30.950.10:FF:000001">
    <property type="entry name" value="Siroheme synthase"/>
    <property type="match status" value="1"/>
</dbReference>
<dbReference type="AlphaFoldDB" id="A0AAU7PQH6"/>
<keyword evidence="3 8" id="KW-0808">Transferase</keyword>
<protein>
    <recommendedName>
        <fullName evidence="1">uroporphyrinogen-III C-methyltransferase</fullName>
        <ecNumber evidence="1">2.1.1.107</ecNumber>
    </recommendedName>
</protein>
<keyword evidence="4" id="KW-0949">S-adenosyl-L-methionine</keyword>
<evidence type="ECO:0000256" key="3">
    <source>
        <dbReference type="ARBA" id="ARBA00022679"/>
    </source>
</evidence>
<dbReference type="InterPro" id="IPR035996">
    <property type="entry name" value="4pyrrol_Methylase_sf"/>
</dbReference>
<dbReference type="EC" id="2.1.1.107" evidence="1"/>
<dbReference type="Pfam" id="PF00590">
    <property type="entry name" value="TP_methylase"/>
    <property type="match status" value="1"/>
</dbReference>
<dbReference type="GO" id="GO:0004851">
    <property type="term" value="F:uroporphyrin-III C-methyltransferase activity"/>
    <property type="evidence" value="ECO:0007669"/>
    <property type="project" value="UniProtKB-EC"/>
</dbReference>
<dbReference type="Pfam" id="PF02602">
    <property type="entry name" value="HEM4"/>
    <property type="match status" value="1"/>
</dbReference>
<evidence type="ECO:0000313" key="8">
    <source>
        <dbReference type="EMBL" id="XBS54467.1"/>
    </source>
</evidence>
<name>A0AAU7PQH6_9FIRM</name>
<dbReference type="PANTHER" id="PTHR45790">
    <property type="entry name" value="SIROHEME SYNTHASE-RELATED"/>
    <property type="match status" value="1"/>
</dbReference>
<accession>A0AAU7PQH6</accession>
<dbReference type="InterPro" id="IPR006366">
    <property type="entry name" value="CobA/CysG_C"/>
</dbReference>
<keyword evidence="5" id="KW-0627">Porphyrin biosynthesis</keyword>
<dbReference type="Gene3D" id="3.40.50.10090">
    <property type="match status" value="2"/>
</dbReference>
<dbReference type="CDD" id="cd11642">
    <property type="entry name" value="SUMT"/>
    <property type="match status" value="1"/>
</dbReference>
<dbReference type="InterPro" id="IPR000878">
    <property type="entry name" value="4pyrrol_Mease"/>
</dbReference>
<dbReference type="RefSeq" id="WP_349947160.1">
    <property type="nucleotide sequence ID" value="NZ_CP157940.1"/>
</dbReference>
<dbReference type="GO" id="GO:0004852">
    <property type="term" value="F:uroporphyrinogen-III synthase activity"/>
    <property type="evidence" value="ECO:0007669"/>
    <property type="project" value="InterPro"/>
</dbReference>
<dbReference type="EMBL" id="CP157940">
    <property type="protein sequence ID" value="XBS54467.1"/>
    <property type="molecule type" value="Genomic_DNA"/>
</dbReference>
<dbReference type="Gene3D" id="3.40.1010.10">
    <property type="entry name" value="Cobalt-precorrin-4 Transmethylase, Domain 1"/>
    <property type="match status" value="1"/>
</dbReference>
<feature type="domain" description="Tetrapyrrole methylase" evidence="6">
    <location>
        <begin position="7"/>
        <end position="218"/>
    </location>
</feature>
<evidence type="ECO:0000259" key="6">
    <source>
        <dbReference type="Pfam" id="PF00590"/>
    </source>
</evidence>
<dbReference type="NCBIfam" id="TIGR01469">
    <property type="entry name" value="cobA_cysG_Cterm"/>
    <property type="match status" value="1"/>
</dbReference>
<evidence type="ECO:0000259" key="7">
    <source>
        <dbReference type="Pfam" id="PF02602"/>
    </source>
</evidence>
<dbReference type="NCBIfam" id="NF004790">
    <property type="entry name" value="PRK06136.1"/>
    <property type="match status" value="1"/>
</dbReference>
<dbReference type="InterPro" id="IPR014776">
    <property type="entry name" value="4pyrrole_Mease_sub2"/>
</dbReference>
<organism evidence="8">
    <name type="scientific">Lacrimispora sp. BS-2</name>
    <dbReference type="NCBI Taxonomy" id="3151850"/>
    <lineage>
        <taxon>Bacteria</taxon>
        <taxon>Bacillati</taxon>
        <taxon>Bacillota</taxon>
        <taxon>Clostridia</taxon>
        <taxon>Lachnospirales</taxon>
        <taxon>Lachnospiraceae</taxon>
        <taxon>Lacrimispora</taxon>
    </lineage>
</organism>
<dbReference type="FunFam" id="3.40.1010.10:FF:000001">
    <property type="entry name" value="Siroheme synthase"/>
    <property type="match status" value="1"/>
</dbReference>
<evidence type="ECO:0000256" key="4">
    <source>
        <dbReference type="ARBA" id="ARBA00022691"/>
    </source>
</evidence>
<evidence type="ECO:0000256" key="2">
    <source>
        <dbReference type="ARBA" id="ARBA00022603"/>
    </source>
</evidence>
<proteinExistence type="predicted"/>
<dbReference type="SUPFAM" id="SSF69618">
    <property type="entry name" value="HemD-like"/>
    <property type="match status" value="1"/>
</dbReference>
<gene>
    <name evidence="8" type="primary">cobA</name>
    <name evidence="8" type="ORF">ABFV83_01385</name>
</gene>
<dbReference type="InterPro" id="IPR036108">
    <property type="entry name" value="4pyrrol_syn_uPrphyn_synt_sf"/>
</dbReference>
<dbReference type="InterPro" id="IPR050161">
    <property type="entry name" value="Siro_Cobalamin_biosynth"/>
</dbReference>
<sequence length="525" mass="56437">MKETGVVYLVGAGPGDPGLITEKGLSRLRICDAVVYDALLSSRLLDEVPDQCRKIHVGKRAGHHSMKQEEINQLLVELAGEGLSVVRLKGGDPFVFGRGGEEIMALSEAGIPYEVVSGVTSAVAALASAGIPVTHRAVSRSFHVMTGHTLSEEGTLPADFNEFARLSGTLVFLMGLGNLSLIVKGLLNQGKSGETPAAVIQNGTLPGERTVRGALRDIEEKVLAAGIKSPAIIVVGEVASLDFSSTLKQPLEGCRIGVTGTDSFTDRLRKQLTSFGGTSESILSLLIESCRKSGKMKEAYEKLPSYTWIVFTSANGVREFFHGLLEWGYDFRAVGHVKFAVVGRGTADELLRHGFSADYIPKKYQVQDLAAGLKGLISGEDRLLIPRSSGGSKELNEILDEAGASYDDIVLYDVASAGIKTENRAEALKQLDYLTFSSASGVEAFFREADEEIKEALAGLKVVCIGDITAKALMEHGRKADIIAGVYTIRGITEAICRDWKEEAPCGHTIMPKNLGRKEERSHTK</sequence>
<dbReference type="GO" id="GO:0019354">
    <property type="term" value="P:siroheme biosynthetic process"/>
    <property type="evidence" value="ECO:0007669"/>
    <property type="project" value="InterPro"/>
</dbReference>
<evidence type="ECO:0000256" key="5">
    <source>
        <dbReference type="ARBA" id="ARBA00023244"/>
    </source>
</evidence>
<dbReference type="PANTHER" id="PTHR45790:SF3">
    <property type="entry name" value="S-ADENOSYL-L-METHIONINE-DEPENDENT UROPORPHYRINOGEN III METHYLTRANSFERASE, CHLOROPLASTIC"/>
    <property type="match status" value="1"/>
</dbReference>
<dbReference type="Gene3D" id="3.30.950.10">
    <property type="entry name" value="Methyltransferase, Cobalt-precorrin-4 Transmethylase, Domain 2"/>
    <property type="match status" value="1"/>
</dbReference>